<dbReference type="GeneID" id="111087109"/>
<evidence type="ECO:0000256" key="1">
    <source>
        <dbReference type="ARBA" id="ARBA00004240"/>
    </source>
</evidence>
<feature type="domain" description="MTP large subunit lipid-binding" evidence="5">
    <location>
        <begin position="2"/>
        <end position="266"/>
    </location>
</feature>
<keyword evidence="4" id="KW-0256">Endoplasmic reticulum</keyword>
<organism evidence="6 7">
    <name type="scientific">Limulus polyphemus</name>
    <name type="common">Atlantic horseshoe crab</name>
    <dbReference type="NCBI Taxonomy" id="6850"/>
    <lineage>
        <taxon>Eukaryota</taxon>
        <taxon>Metazoa</taxon>
        <taxon>Ecdysozoa</taxon>
        <taxon>Arthropoda</taxon>
        <taxon>Chelicerata</taxon>
        <taxon>Merostomata</taxon>
        <taxon>Xiphosura</taxon>
        <taxon>Limulidae</taxon>
        <taxon>Limulus</taxon>
    </lineage>
</organism>
<evidence type="ECO:0000256" key="2">
    <source>
        <dbReference type="ARBA" id="ARBA00022448"/>
    </source>
</evidence>
<evidence type="ECO:0000313" key="6">
    <source>
        <dbReference type="Proteomes" id="UP000694941"/>
    </source>
</evidence>
<dbReference type="Pfam" id="PF19444">
    <property type="entry name" value="MTP_lip_bd"/>
    <property type="match status" value="1"/>
</dbReference>
<comment type="subcellular location">
    <subcellularLocation>
        <location evidence="1">Endoplasmic reticulum</location>
    </subcellularLocation>
</comment>
<gene>
    <name evidence="7" type="primary">LOC111087109</name>
</gene>
<evidence type="ECO:0000313" key="7">
    <source>
        <dbReference type="RefSeq" id="XP_022248294.1"/>
    </source>
</evidence>
<accession>A0ABM1SXD8</accession>
<reference evidence="7" key="1">
    <citation type="submission" date="2025-08" db="UniProtKB">
        <authorList>
            <consortium name="RefSeq"/>
        </authorList>
    </citation>
    <scope>IDENTIFICATION</scope>
    <source>
        <tissue evidence="7">Muscle</tissue>
    </source>
</reference>
<sequence length="267" mass="29100">MSSNRDVNATYSVNLELGPSGMLKTSSFDVVISNKKNQLKIFSVGLFAGGLGSFAGEEEVQSEESEEATAGMELNVLGVGLRPYTFFTGTGELMGLVWSGAGSERTPALQANLLIMDQSQYVVLQNGLVVDVSLRGVLSIDLSGSVQISLWNRNSQSVVTSSGALLLQGSASVDTAFAKSRVEFSLGGESYIDFLTDTDFYGSPLKMCIQMTQPQFLFKHNVRKYQSLPGTQHQKRILKKRTTYIPAKSYALNKKNFELCAAMFPEQ</sequence>
<protein>
    <submittedName>
        <fullName evidence="7">Microsomal triglyceride transfer protein large subunit-like</fullName>
    </submittedName>
</protein>
<dbReference type="RefSeq" id="XP_022248294.1">
    <property type="nucleotide sequence ID" value="XM_022392586.1"/>
</dbReference>
<evidence type="ECO:0000259" key="5">
    <source>
        <dbReference type="Pfam" id="PF19444"/>
    </source>
</evidence>
<dbReference type="Proteomes" id="UP000694941">
    <property type="component" value="Unplaced"/>
</dbReference>
<proteinExistence type="predicted"/>
<dbReference type="PANTHER" id="PTHR13024">
    <property type="entry name" value="MICROSOMAL TRIGLYCERIDE TRANSFER PROTEIN, LARGE SUBUNIT"/>
    <property type="match status" value="1"/>
</dbReference>
<dbReference type="PANTHER" id="PTHR13024:SF0">
    <property type="entry name" value="MICROSOMAL TRIACYLGLYCEROL TRANSFER PROTEIN"/>
    <property type="match status" value="1"/>
</dbReference>
<dbReference type="InterPro" id="IPR045811">
    <property type="entry name" value="MTP_lip-bd"/>
</dbReference>
<keyword evidence="3" id="KW-0732">Signal</keyword>
<keyword evidence="6" id="KW-1185">Reference proteome</keyword>
<keyword evidence="2" id="KW-0813">Transport</keyword>
<evidence type="ECO:0000256" key="3">
    <source>
        <dbReference type="ARBA" id="ARBA00022729"/>
    </source>
</evidence>
<name>A0ABM1SXD8_LIMPO</name>
<dbReference type="InterPro" id="IPR039988">
    <property type="entry name" value="MTTP"/>
</dbReference>
<evidence type="ECO:0000256" key="4">
    <source>
        <dbReference type="ARBA" id="ARBA00022824"/>
    </source>
</evidence>